<evidence type="ECO:0000259" key="8">
    <source>
        <dbReference type="PROSITE" id="PS50893"/>
    </source>
</evidence>
<dbReference type="CDD" id="cd07346">
    <property type="entry name" value="ABC_6TM_exporters"/>
    <property type="match status" value="1"/>
</dbReference>
<evidence type="ECO:0000256" key="5">
    <source>
        <dbReference type="ARBA" id="ARBA00022989"/>
    </source>
</evidence>
<dbReference type="PANTHER" id="PTHR43394">
    <property type="entry name" value="ATP-DEPENDENT PERMEASE MDL1, MITOCHONDRIAL"/>
    <property type="match status" value="1"/>
</dbReference>
<feature type="domain" description="ABC transporter" evidence="8">
    <location>
        <begin position="355"/>
        <end position="589"/>
    </location>
</feature>
<accession>A0ABX1XS47</accession>
<comment type="subcellular location">
    <subcellularLocation>
        <location evidence="1">Cell membrane</location>
        <topology evidence="1">Multi-pass membrane protein</topology>
    </subcellularLocation>
</comment>
<dbReference type="InterPro" id="IPR003593">
    <property type="entry name" value="AAA+_ATPase"/>
</dbReference>
<keyword evidence="11" id="KW-1185">Reference proteome</keyword>
<dbReference type="InterPro" id="IPR027417">
    <property type="entry name" value="P-loop_NTPase"/>
</dbReference>
<feature type="transmembrane region" description="Helical" evidence="7">
    <location>
        <begin position="260"/>
        <end position="277"/>
    </location>
</feature>
<evidence type="ECO:0000259" key="9">
    <source>
        <dbReference type="PROSITE" id="PS50929"/>
    </source>
</evidence>
<reference evidence="10 11" key="1">
    <citation type="submission" date="2019-10" db="EMBL/GenBank/DDBJ databases">
        <title>Description of Paenibacillus terrestris sp. nov.</title>
        <authorList>
            <person name="Carlier A."/>
            <person name="Qi S."/>
        </authorList>
    </citation>
    <scope>NUCLEOTIDE SEQUENCE [LARGE SCALE GENOMIC DNA]</scope>
    <source>
        <strain evidence="10 11">LMG 31458</strain>
    </source>
</reference>
<feature type="transmembrane region" description="Helical" evidence="7">
    <location>
        <begin position="178"/>
        <end position="200"/>
    </location>
</feature>
<dbReference type="GO" id="GO:0005524">
    <property type="term" value="F:ATP binding"/>
    <property type="evidence" value="ECO:0007669"/>
    <property type="project" value="UniProtKB-KW"/>
</dbReference>
<dbReference type="SUPFAM" id="SSF52540">
    <property type="entry name" value="P-loop containing nucleoside triphosphate hydrolases"/>
    <property type="match status" value="1"/>
</dbReference>
<dbReference type="PROSITE" id="PS50929">
    <property type="entry name" value="ABC_TM1F"/>
    <property type="match status" value="1"/>
</dbReference>
<dbReference type="Pfam" id="PF00005">
    <property type="entry name" value="ABC_tran"/>
    <property type="match status" value="1"/>
</dbReference>
<dbReference type="Proteomes" id="UP000616779">
    <property type="component" value="Unassembled WGS sequence"/>
</dbReference>
<keyword evidence="5 7" id="KW-1133">Transmembrane helix</keyword>
<feature type="transmembrane region" description="Helical" evidence="7">
    <location>
        <begin position="38"/>
        <end position="59"/>
    </location>
</feature>
<dbReference type="EMBL" id="WHOA01000032">
    <property type="protein sequence ID" value="NOU70881.1"/>
    <property type="molecule type" value="Genomic_DNA"/>
</dbReference>
<keyword evidence="2 7" id="KW-0812">Transmembrane</keyword>
<dbReference type="InterPro" id="IPR036640">
    <property type="entry name" value="ABC1_TM_sf"/>
</dbReference>
<dbReference type="InterPro" id="IPR017871">
    <property type="entry name" value="ABC_transporter-like_CS"/>
</dbReference>
<dbReference type="PROSITE" id="PS50893">
    <property type="entry name" value="ABC_TRANSPORTER_2"/>
    <property type="match status" value="1"/>
</dbReference>
<keyword evidence="6 7" id="KW-0472">Membrane</keyword>
<protein>
    <submittedName>
        <fullName evidence="10">ATP-binding cassette domain-containing protein</fullName>
    </submittedName>
</protein>
<keyword evidence="4 10" id="KW-0067">ATP-binding</keyword>
<comment type="caution">
    <text evidence="10">The sequence shown here is derived from an EMBL/GenBank/DDBJ whole genome shotgun (WGS) entry which is preliminary data.</text>
</comment>
<organism evidence="10 11">
    <name type="scientific">Paenibacillus phytorum</name>
    <dbReference type="NCBI Taxonomy" id="2654977"/>
    <lineage>
        <taxon>Bacteria</taxon>
        <taxon>Bacillati</taxon>
        <taxon>Bacillota</taxon>
        <taxon>Bacilli</taxon>
        <taxon>Bacillales</taxon>
        <taxon>Paenibacillaceae</taxon>
        <taxon>Paenibacillus</taxon>
    </lineage>
</organism>
<dbReference type="InterPro" id="IPR003439">
    <property type="entry name" value="ABC_transporter-like_ATP-bd"/>
</dbReference>
<feature type="transmembrane region" description="Helical" evidence="7">
    <location>
        <begin position="154"/>
        <end position="172"/>
    </location>
</feature>
<dbReference type="SUPFAM" id="SSF90123">
    <property type="entry name" value="ABC transporter transmembrane region"/>
    <property type="match status" value="1"/>
</dbReference>
<dbReference type="InterPro" id="IPR011527">
    <property type="entry name" value="ABC1_TM_dom"/>
</dbReference>
<feature type="domain" description="ABC transmembrane type-1" evidence="9">
    <location>
        <begin position="40"/>
        <end position="321"/>
    </location>
</feature>
<evidence type="ECO:0000313" key="11">
    <source>
        <dbReference type="Proteomes" id="UP000616779"/>
    </source>
</evidence>
<evidence type="ECO:0000256" key="6">
    <source>
        <dbReference type="ARBA" id="ARBA00023136"/>
    </source>
</evidence>
<sequence>MTGIIRRYLLAVREYITFKDIKKTYTLLTPYMLQHWKAYAILLFLLFVDITLTLAYSWFFGNLTDAAIQSNFARMKWLIPIGVSFVILSISSTYLNTVFETIATNAVKRDFSVHLFKHILLLSGKHVSNHHSGELMSHFSNDIHSINGVIGRSLIDLIRLPFIYLAVLIYLMQISWKLALICVLVAPIAMLFSIIFGLLLRNNGRLVHNLIGNISTLLNETFHGFQVIRSFTMEKSIFAKYVSKNQELYTLELRNAKLRGWFYVGGHAVSTITFLVSLCMGSYYISLGLISVGSLLIFVNLVNHLVYPLTELAGQWAGFQRSSSAMERILKILEQPTESTDLPLAVQSMPLEKFIQFQDITFSYDGHNNIFDHLNLQIPAGKVVAIVGLSGAGKTTLFNLLLAFYKPQLGKIFIDDRSSEAFSPSELRSLFAHVSQETFLFGGTIRENLLLAREGITDAEMMQAATIANIHPYIISLPHGYDTEIGERGVRLSGGQKQRMAIARAVLKNAPILLLDEATSALDNETEHQVKEALHRLMAGRTTLVIAHRLSTVQNADVIIVMDKGKIVQTGRHHELMMENGLYRSLNQMGFQKRGELVDHHFDTSVI</sequence>
<dbReference type="PROSITE" id="PS00211">
    <property type="entry name" value="ABC_TRANSPORTER_1"/>
    <property type="match status" value="1"/>
</dbReference>
<feature type="transmembrane region" description="Helical" evidence="7">
    <location>
        <begin position="79"/>
        <end position="99"/>
    </location>
</feature>
<dbReference type="Pfam" id="PF00664">
    <property type="entry name" value="ABC_membrane"/>
    <property type="match status" value="1"/>
</dbReference>
<feature type="transmembrane region" description="Helical" evidence="7">
    <location>
        <begin position="283"/>
        <end position="302"/>
    </location>
</feature>
<evidence type="ECO:0000256" key="1">
    <source>
        <dbReference type="ARBA" id="ARBA00004651"/>
    </source>
</evidence>
<keyword evidence="3" id="KW-0547">Nucleotide-binding</keyword>
<dbReference type="PANTHER" id="PTHR43394:SF1">
    <property type="entry name" value="ATP-BINDING CASSETTE SUB-FAMILY B MEMBER 10, MITOCHONDRIAL"/>
    <property type="match status" value="1"/>
</dbReference>
<proteinExistence type="predicted"/>
<evidence type="ECO:0000256" key="7">
    <source>
        <dbReference type="SAM" id="Phobius"/>
    </source>
</evidence>
<evidence type="ECO:0000256" key="2">
    <source>
        <dbReference type="ARBA" id="ARBA00022692"/>
    </source>
</evidence>
<dbReference type="InterPro" id="IPR039421">
    <property type="entry name" value="Type_1_exporter"/>
</dbReference>
<gene>
    <name evidence="10" type="ORF">GC098_05465</name>
</gene>
<evidence type="ECO:0000256" key="3">
    <source>
        <dbReference type="ARBA" id="ARBA00022741"/>
    </source>
</evidence>
<dbReference type="SMART" id="SM00382">
    <property type="entry name" value="AAA"/>
    <property type="match status" value="1"/>
</dbReference>
<dbReference type="Gene3D" id="1.20.1560.10">
    <property type="entry name" value="ABC transporter type 1, transmembrane domain"/>
    <property type="match status" value="1"/>
</dbReference>
<dbReference type="Gene3D" id="3.40.50.300">
    <property type="entry name" value="P-loop containing nucleotide triphosphate hydrolases"/>
    <property type="match status" value="1"/>
</dbReference>
<name>A0ABX1XS47_9BACL</name>
<dbReference type="RefSeq" id="WP_171641720.1">
    <property type="nucleotide sequence ID" value="NZ_WHOA01000032.1"/>
</dbReference>
<evidence type="ECO:0000256" key="4">
    <source>
        <dbReference type="ARBA" id="ARBA00022840"/>
    </source>
</evidence>
<evidence type="ECO:0000313" key="10">
    <source>
        <dbReference type="EMBL" id="NOU70881.1"/>
    </source>
</evidence>